<keyword evidence="9" id="KW-1133">Transmembrane helix</keyword>
<keyword evidence="6" id="KW-0378">Hydrolase</keyword>
<protein>
    <recommendedName>
        <fullName evidence="3">ubiquitinyl hydrolase 1</fullName>
        <ecNumber evidence="3">3.4.19.12</ecNumber>
    </recommendedName>
</protein>
<evidence type="ECO:0000256" key="7">
    <source>
        <dbReference type="ARBA" id="ARBA00022807"/>
    </source>
</evidence>
<keyword evidence="7" id="KW-0788">Thiol protease</keyword>
<dbReference type="PROSITE" id="PS00973">
    <property type="entry name" value="USP_2"/>
    <property type="match status" value="1"/>
</dbReference>
<feature type="compositionally biased region" description="Low complexity" evidence="8">
    <location>
        <begin position="625"/>
        <end position="642"/>
    </location>
</feature>
<evidence type="ECO:0000259" key="10">
    <source>
        <dbReference type="PROSITE" id="PS50235"/>
    </source>
</evidence>
<dbReference type="InterPro" id="IPR001394">
    <property type="entry name" value="Peptidase_C19_UCH"/>
</dbReference>
<dbReference type="GO" id="GO:0016579">
    <property type="term" value="P:protein deubiquitination"/>
    <property type="evidence" value="ECO:0007669"/>
    <property type="project" value="InterPro"/>
</dbReference>
<dbReference type="Pfam" id="PF00443">
    <property type="entry name" value="UCH"/>
    <property type="match status" value="1"/>
</dbReference>
<feature type="region of interest" description="Disordered" evidence="8">
    <location>
        <begin position="220"/>
        <end position="247"/>
    </location>
</feature>
<dbReference type="Proteomes" id="UP000887572">
    <property type="component" value="Unplaced"/>
</dbReference>
<feature type="domain" description="USP" evidence="10">
    <location>
        <begin position="266"/>
        <end position="893"/>
    </location>
</feature>
<feature type="region of interest" description="Disordered" evidence="8">
    <location>
        <begin position="1392"/>
        <end position="1419"/>
    </location>
</feature>
<keyword evidence="4" id="KW-0645">Protease</keyword>
<evidence type="ECO:0000256" key="5">
    <source>
        <dbReference type="ARBA" id="ARBA00022786"/>
    </source>
</evidence>
<evidence type="ECO:0000256" key="6">
    <source>
        <dbReference type="ARBA" id="ARBA00022801"/>
    </source>
</evidence>
<dbReference type="SUPFAM" id="SSF54001">
    <property type="entry name" value="Cysteine proteinases"/>
    <property type="match status" value="1"/>
</dbReference>
<evidence type="ECO:0000256" key="1">
    <source>
        <dbReference type="ARBA" id="ARBA00000707"/>
    </source>
</evidence>
<dbReference type="GO" id="GO:0004843">
    <property type="term" value="F:cysteine-type deubiquitinase activity"/>
    <property type="evidence" value="ECO:0007669"/>
    <property type="project" value="UniProtKB-EC"/>
</dbReference>
<evidence type="ECO:0000256" key="8">
    <source>
        <dbReference type="SAM" id="MobiDB-lite"/>
    </source>
</evidence>
<dbReference type="InterPro" id="IPR018200">
    <property type="entry name" value="USP_CS"/>
</dbReference>
<dbReference type="SUPFAM" id="SSF54236">
    <property type="entry name" value="Ubiquitin-like"/>
    <property type="match status" value="1"/>
</dbReference>
<dbReference type="PANTHER" id="PTHR21646:SF24">
    <property type="entry name" value="UBIQUITIN CARBOXYL-TERMINAL HYDROLASE"/>
    <property type="match status" value="1"/>
</dbReference>
<feature type="domain" description="DUSP" evidence="11">
    <location>
        <begin position="4"/>
        <end position="118"/>
    </location>
</feature>
<keyword evidence="9" id="KW-0812">Transmembrane</keyword>
<accession>A0A914IBS9</accession>
<dbReference type="GO" id="GO:0006508">
    <property type="term" value="P:proteolysis"/>
    <property type="evidence" value="ECO:0007669"/>
    <property type="project" value="UniProtKB-KW"/>
</dbReference>
<feature type="region of interest" description="Disordered" evidence="8">
    <location>
        <begin position="625"/>
        <end position="646"/>
    </location>
</feature>
<dbReference type="InterPro" id="IPR038765">
    <property type="entry name" value="Papain-like_cys_pep_sf"/>
</dbReference>
<dbReference type="InterPro" id="IPR029071">
    <property type="entry name" value="Ubiquitin-like_domsf"/>
</dbReference>
<dbReference type="SUPFAM" id="SSF143791">
    <property type="entry name" value="DUSP-like"/>
    <property type="match status" value="1"/>
</dbReference>
<dbReference type="Pfam" id="PF06337">
    <property type="entry name" value="DUSP"/>
    <property type="match status" value="1"/>
</dbReference>
<dbReference type="PROSITE" id="PS51283">
    <property type="entry name" value="DUSP"/>
    <property type="match status" value="1"/>
</dbReference>
<keyword evidence="5" id="KW-0833">Ubl conjugation pathway</keyword>
<feature type="compositionally biased region" description="Low complexity" evidence="8">
    <location>
        <begin position="226"/>
        <end position="240"/>
    </location>
</feature>
<sequence>MKSSKKELTGEQAKRLLDIESRAELVPGHKWYLISNCWWTEFVKRVEAAQDSDIVKMEPIDNSDLVDQMYTEAGGFELKPDLHVQVHIFLLPEKLFTRLKEAYGVALEERDEILREVITGTLFQQEPFIEIYPLMLKVADFNLKDTVYTVPISKADSWDRIWLAIFEALGIQERRSYPVYYEGNAGQLENIPSSVTNMQLAALLNSGTTFYVDCSGVAPEGEQDTAKTTTPPRNTTASSNNGPTTRAYSTRYSTFSSPAAYSRGLCGLQNLGNTCFMNSALQCLSNVPELTEYFLRGAHIGEVNEDNPLGTQGRLVKEYAELLKEMWSGECGSVRPFKLKCVIGEFAPRFNGHAQHDSQELTAFLLDGLHEDLNRIKKKPYVEEKEVDGQEEAQAAIEAWEDYRKRNDSIIVDLLHGQLKSTLTCNMCSKVSVKFDPFCFLSVPIPARERQVKSVVVFVRVEKWAKFVITHTTKTTAAQLKQVLREQLQLAANTQVVILSSFYGGLLNDDSILAPSYQSYARFYAYTAEPGPILLIDNVCYPFCNPFPPVPVPRPAKLTRRVVLTDIVPRVRELCMHNDASGMDAAATSASSSTSSSFTTVAETSSPARLSSSSGTSLAVAIITSPSSPSSGATGSASLTPSELSNGHTYVVKDEQQQQATMMESDEGPFALPMPINIELVDESRHKKAFPQELDEEVQYAADGPPPTVHLTWDSSVKNSSFNNVDINELVDREVNMSTTLKKCYTLKECIELYTQREQLNEEDSWYCPNCKTHQRAFKKLDLWSLPQILVIHLKRFTFSRYTRDKIETELEIPVRGLDLNDKVMNPAHPPEKYELIGISNHSGGLGSGHYTACALNGTDWCEFNDSSAVRLGHQMPDVVNSREAYMLVYRRCQPRRTVRAVERGLLDEQDIELLEQDDDDNNKELDACQESGGDDHHQHGAVRQQQLLAAVIVSSVVAVACGGCLFAFASFCVLFTAIAALFVLFLPRLAFWLWTRRVDERFRHFVLALRQRELALFGLKHPPLSAADGSTLSSSTYQLPFRTQRIRCLRQLCQFVHAFNGASTELVSTSNERDSLLFNFVGDEMRTLSSEEQTEPNDDNNLHTNALKSLWQYHFLVRSEFIRVALLALRRDLFCCRRLAFCHHLTLILNIVRLTVSLRVDVGRSTTTKTVPTKLATNSTGGRLSVSSLAICRAQLEWALERLEMLEPTSVWPPPLDVIKCVEQVAASFRHTSTTTATAAECQRQSQTLPEGEGTNDRWRPNELMQCQTENSVMPAGEENDDDYQIFELDIAEECSAAVPLLPPSNNSSNNNRTGRSVEQEEAIEECSAGVAAVATRDAMLRELGAALTRRKELCLSRERRALARARGVPAEALADDELERTPFADGQRMVAGKRTVPPPSSSIPRGDDDDAATAMSSSSASGDKALALHRGVTALYNGTVAVPTVTVRLSADAVAAQRAAILGSGTALVKMEQFGEDADDEK</sequence>
<dbReference type="PROSITE" id="PS50235">
    <property type="entry name" value="USP_3"/>
    <property type="match status" value="1"/>
</dbReference>
<feature type="transmembrane region" description="Helical" evidence="9">
    <location>
        <begin position="975"/>
        <end position="995"/>
    </location>
</feature>
<dbReference type="InterPro" id="IPR050185">
    <property type="entry name" value="Ub_carboxyl-term_hydrolase"/>
</dbReference>
<dbReference type="Gene3D" id="3.30.2230.10">
    <property type="entry name" value="DUSP-like"/>
    <property type="match status" value="1"/>
</dbReference>
<dbReference type="SMART" id="SM00695">
    <property type="entry name" value="DUSP"/>
    <property type="match status" value="1"/>
</dbReference>
<dbReference type="InterPro" id="IPR028889">
    <property type="entry name" value="USP"/>
</dbReference>
<dbReference type="InterPro" id="IPR006615">
    <property type="entry name" value="Pept_C19_DUSP"/>
</dbReference>
<evidence type="ECO:0000256" key="3">
    <source>
        <dbReference type="ARBA" id="ARBA00012759"/>
    </source>
</evidence>
<comment type="catalytic activity">
    <reaction evidence="1">
        <text>Thiol-dependent hydrolysis of ester, thioester, amide, peptide and isopeptide bonds formed by the C-terminal Gly of ubiquitin (a 76-residue protein attached to proteins as an intracellular targeting signal).</text>
        <dbReference type="EC" id="3.4.19.12"/>
    </reaction>
</comment>
<evidence type="ECO:0000313" key="12">
    <source>
        <dbReference type="Proteomes" id="UP000887572"/>
    </source>
</evidence>
<evidence type="ECO:0000259" key="11">
    <source>
        <dbReference type="PROSITE" id="PS51283"/>
    </source>
</evidence>
<proteinExistence type="inferred from homology"/>
<evidence type="ECO:0000256" key="4">
    <source>
        <dbReference type="ARBA" id="ARBA00022670"/>
    </source>
</evidence>
<name>A0A914IBS9_GLORO</name>
<evidence type="ECO:0000256" key="9">
    <source>
        <dbReference type="SAM" id="Phobius"/>
    </source>
</evidence>
<evidence type="ECO:0000256" key="2">
    <source>
        <dbReference type="ARBA" id="ARBA00009085"/>
    </source>
</evidence>
<comment type="similarity">
    <text evidence="2">Belongs to the peptidase C19 family.</text>
</comment>
<reference evidence="13" key="1">
    <citation type="submission" date="2022-11" db="UniProtKB">
        <authorList>
            <consortium name="WormBaseParasite"/>
        </authorList>
    </citation>
    <scope>IDENTIFICATION</scope>
</reference>
<keyword evidence="9" id="KW-0472">Membrane</keyword>
<feature type="transmembrane region" description="Helical" evidence="9">
    <location>
        <begin position="948"/>
        <end position="969"/>
    </location>
</feature>
<keyword evidence="12" id="KW-1185">Reference proteome</keyword>
<dbReference type="Gene3D" id="3.90.70.10">
    <property type="entry name" value="Cysteine proteinases"/>
    <property type="match status" value="2"/>
</dbReference>
<dbReference type="InterPro" id="IPR035927">
    <property type="entry name" value="DUSP-like_sf"/>
</dbReference>
<dbReference type="PROSITE" id="PS00972">
    <property type="entry name" value="USP_1"/>
    <property type="match status" value="1"/>
</dbReference>
<organism evidence="12 13">
    <name type="scientific">Globodera rostochiensis</name>
    <name type="common">Golden nematode worm</name>
    <name type="synonym">Heterodera rostochiensis</name>
    <dbReference type="NCBI Taxonomy" id="31243"/>
    <lineage>
        <taxon>Eukaryota</taxon>
        <taxon>Metazoa</taxon>
        <taxon>Ecdysozoa</taxon>
        <taxon>Nematoda</taxon>
        <taxon>Chromadorea</taxon>
        <taxon>Rhabditida</taxon>
        <taxon>Tylenchina</taxon>
        <taxon>Tylenchomorpha</taxon>
        <taxon>Tylenchoidea</taxon>
        <taxon>Heteroderidae</taxon>
        <taxon>Heteroderinae</taxon>
        <taxon>Globodera</taxon>
    </lineage>
</organism>
<dbReference type="EC" id="3.4.19.12" evidence="3"/>
<evidence type="ECO:0000313" key="13">
    <source>
        <dbReference type="WBParaSite" id="Gr19_v10_g8425.t2"/>
    </source>
</evidence>
<dbReference type="WBParaSite" id="Gr19_v10_g8425.t2">
    <property type="protein sequence ID" value="Gr19_v10_g8425.t2"/>
    <property type="gene ID" value="Gr19_v10_g8425"/>
</dbReference>
<dbReference type="PANTHER" id="PTHR21646">
    <property type="entry name" value="UBIQUITIN CARBOXYL-TERMINAL HYDROLASE"/>
    <property type="match status" value="1"/>
</dbReference>